<sequence>MASSSQNPVQLSSSMSLPKTVTKHTTSKIESLVEYSYIPDSAQKQQRYTHFHLGGVRLILTLHGRKGLPVTARIALLDTLFKQYEQATIGTVLTTLHAGSVVLTVYPNFNLSLDDPNLSTFLKIQVQIQGAEQVSSAKIATIHHQLVYRLQNHSLILPTPPDLSSDTLMILAESPDIPTIIQIPRQIPRADLLKIMPLEWITNYEHFHQNTTPVQTSEPMYEKRPDGSVRLQFKPPPSAPAEPPRLSFTCSMVQPVDIIPEVLPSGKTLPIMSFTSQGTPVYPDKIDGHFLWDVPGSGRCNPGCPCNDDEDDYSSKPKKKNIIYPACKLYLPEDDDDEPDYPPPLPLYNKGLQWIQKHQPRSCKLVRSSAGLLPTPPMVSCMMFSSASTSASDYSSEYPPLENRSDQKHQEIADVVDDANELLDLFRSEILIWKVETPQLCPFPRRPKKIRYFKRREPSEILDRQRKKSRCFICKKLGHFAKECPKNPKRSQRLVQQLQSLHQFSPDTDQIEFLYSEQESPDPDTVFSLGTSDSDSDSASSTEPEDYSPVFHIRSVPSSSTQLSVQPIPSVKIQILLSKYSRPIPAIAFIDTGAQRSILNPAILPPETWISNENHFHAASGKFLPDKDLLLGFDILFQAQKIQVLPTGLRFQSMFQPYTDQLKLYHLAQSPPDYQSISAQLLRFCPPNHLAFAHPHPLWKNPAHFVKLPFKLNEDLNPTKATHPGIELPPSELQLAQIECAELLAQGLIEPTTSPWAYQAFYVNKRAETLRGKKRLVIDYQPLNQFLQDDKFPLPQKNSIFTYLQNARIFSKFD</sequence>
<keyword evidence="1" id="KW-0862">Zinc</keyword>
<dbReference type="GO" id="GO:0008270">
    <property type="term" value="F:zinc ion binding"/>
    <property type="evidence" value="ECO:0007669"/>
    <property type="project" value="UniProtKB-KW"/>
</dbReference>
<evidence type="ECO:0000256" key="1">
    <source>
        <dbReference type="PROSITE-ProRule" id="PRU00047"/>
    </source>
</evidence>
<dbReference type="SUPFAM" id="SSF57756">
    <property type="entry name" value="Retrovirus zinc finger-like domains"/>
    <property type="match status" value="1"/>
</dbReference>
<dbReference type="Pfam" id="PF00098">
    <property type="entry name" value="zf-CCHC"/>
    <property type="match status" value="1"/>
</dbReference>
<dbReference type="Proteomes" id="UP001428341">
    <property type="component" value="Unassembled WGS sequence"/>
</dbReference>
<keyword evidence="1" id="KW-0863">Zinc-finger</keyword>
<dbReference type="InterPro" id="IPR043128">
    <property type="entry name" value="Rev_trsase/Diguanyl_cyclase"/>
</dbReference>
<reference evidence="4 5" key="1">
    <citation type="submission" date="2024-05" db="EMBL/GenBank/DDBJ databases">
        <title>Haplotype-resolved chromosome-level genome assembly of Huyou (Citrus changshanensis).</title>
        <authorList>
            <person name="Miao C."/>
            <person name="Chen W."/>
            <person name="Wu Y."/>
            <person name="Wang L."/>
            <person name="Zhao S."/>
            <person name="Grierson D."/>
            <person name="Xu C."/>
            <person name="Chen K."/>
        </authorList>
    </citation>
    <scope>NUCLEOTIDE SEQUENCE [LARGE SCALE GENOMIC DNA]</scope>
    <source>
        <strain evidence="4">01-14</strain>
        <tissue evidence="4">Leaf</tissue>
    </source>
</reference>
<keyword evidence="1" id="KW-0479">Metal-binding</keyword>
<evidence type="ECO:0000259" key="3">
    <source>
        <dbReference type="PROSITE" id="PS50158"/>
    </source>
</evidence>
<dbReference type="Gene3D" id="4.10.60.10">
    <property type="entry name" value="Zinc finger, CCHC-type"/>
    <property type="match status" value="1"/>
</dbReference>
<dbReference type="SUPFAM" id="SSF50630">
    <property type="entry name" value="Acid proteases"/>
    <property type="match status" value="1"/>
</dbReference>
<name>A0AAP0MZI0_9ROSI</name>
<dbReference type="GO" id="GO:0003676">
    <property type="term" value="F:nucleic acid binding"/>
    <property type="evidence" value="ECO:0007669"/>
    <property type="project" value="InterPro"/>
</dbReference>
<dbReference type="Gene3D" id="3.30.70.270">
    <property type="match status" value="1"/>
</dbReference>
<dbReference type="PANTHER" id="PTHR48435:SF1">
    <property type="entry name" value="POLYPROTEIN"/>
    <property type="match status" value="1"/>
</dbReference>
<dbReference type="AlphaFoldDB" id="A0AAP0MZI0"/>
<feature type="region of interest" description="Disordered" evidence="2">
    <location>
        <begin position="519"/>
        <end position="547"/>
    </location>
</feature>
<dbReference type="PANTHER" id="PTHR48435">
    <property type="entry name" value="POLYPROTEIN"/>
    <property type="match status" value="1"/>
</dbReference>
<dbReference type="InterPro" id="IPR036875">
    <property type="entry name" value="Znf_CCHC_sf"/>
</dbReference>
<dbReference type="PROSITE" id="PS50158">
    <property type="entry name" value="ZF_CCHC"/>
    <property type="match status" value="1"/>
</dbReference>
<organism evidence="4 5">
    <name type="scientific">Citrus x changshan-huyou</name>
    <dbReference type="NCBI Taxonomy" id="2935761"/>
    <lineage>
        <taxon>Eukaryota</taxon>
        <taxon>Viridiplantae</taxon>
        <taxon>Streptophyta</taxon>
        <taxon>Embryophyta</taxon>
        <taxon>Tracheophyta</taxon>
        <taxon>Spermatophyta</taxon>
        <taxon>Magnoliopsida</taxon>
        <taxon>eudicotyledons</taxon>
        <taxon>Gunneridae</taxon>
        <taxon>Pentapetalae</taxon>
        <taxon>rosids</taxon>
        <taxon>malvids</taxon>
        <taxon>Sapindales</taxon>
        <taxon>Rutaceae</taxon>
        <taxon>Aurantioideae</taxon>
        <taxon>Citrus</taxon>
    </lineage>
</organism>
<dbReference type="SUPFAM" id="SSF56672">
    <property type="entry name" value="DNA/RNA polymerases"/>
    <property type="match status" value="1"/>
</dbReference>
<evidence type="ECO:0000313" key="5">
    <source>
        <dbReference type="Proteomes" id="UP001428341"/>
    </source>
</evidence>
<feature type="domain" description="CCHC-type" evidence="3">
    <location>
        <begin position="470"/>
        <end position="486"/>
    </location>
</feature>
<evidence type="ECO:0000313" key="4">
    <source>
        <dbReference type="EMBL" id="KAK9230042.1"/>
    </source>
</evidence>
<dbReference type="EMBL" id="JBCGBO010000001">
    <property type="protein sequence ID" value="KAK9230042.1"/>
    <property type="molecule type" value="Genomic_DNA"/>
</dbReference>
<dbReference type="InterPro" id="IPR053098">
    <property type="entry name" value="Petuviruses_polyprotein"/>
</dbReference>
<evidence type="ECO:0000256" key="2">
    <source>
        <dbReference type="SAM" id="MobiDB-lite"/>
    </source>
</evidence>
<dbReference type="InterPro" id="IPR028919">
    <property type="entry name" value="Viral_movement"/>
</dbReference>
<protein>
    <recommendedName>
        <fullName evidence="3">CCHC-type domain-containing protein</fullName>
    </recommendedName>
</protein>
<comment type="caution">
    <text evidence="4">The sequence shown here is derived from an EMBL/GenBank/DDBJ whole genome shotgun (WGS) entry which is preliminary data.</text>
</comment>
<dbReference type="InterPro" id="IPR043502">
    <property type="entry name" value="DNA/RNA_pol_sf"/>
</dbReference>
<accession>A0AAP0MZI0</accession>
<dbReference type="InterPro" id="IPR021109">
    <property type="entry name" value="Peptidase_aspartic_dom_sf"/>
</dbReference>
<gene>
    <name evidence="4" type="ORF">WN944_023009</name>
</gene>
<dbReference type="Gene3D" id="3.10.10.10">
    <property type="entry name" value="HIV Type 1 Reverse Transcriptase, subunit A, domain 1"/>
    <property type="match status" value="1"/>
</dbReference>
<dbReference type="Pfam" id="PF01107">
    <property type="entry name" value="MP"/>
    <property type="match status" value="1"/>
</dbReference>
<keyword evidence="5" id="KW-1185">Reference proteome</keyword>
<proteinExistence type="predicted"/>
<dbReference type="InterPro" id="IPR001878">
    <property type="entry name" value="Znf_CCHC"/>
</dbReference>
<dbReference type="SMART" id="SM00343">
    <property type="entry name" value="ZnF_C2HC"/>
    <property type="match status" value="1"/>
</dbReference>